<comment type="caution">
    <text evidence="2">The sequence shown here is derived from an EMBL/GenBank/DDBJ whole genome shotgun (WGS) entry which is preliminary data.</text>
</comment>
<evidence type="ECO:0000259" key="1">
    <source>
        <dbReference type="Pfam" id="PF07727"/>
    </source>
</evidence>
<proteinExistence type="predicted"/>
<dbReference type="Pfam" id="PF07727">
    <property type="entry name" value="RVT_2"/>
    <property type="match status" value="1"/>
</dbReference>
<dbReference type="InterPro" id="IPR013103">
    <property type="entry name" value="RVT_2"/>
</dbReference>
<reference evidence="2" key="1">
    <citation type="submission" date="2020-06" db="EMBL/GenBank/DDBJ databases">
        <authorList>
            <person name="Li T."/>
            <person name="Hu X."/>
            <person name="Zhang T."/>
            <person name="Song X."/>
            <person name="Zhang H."/>
            <person name="Dai N."/>
            <person name="Sheng W."/>
            <person name="Hou X."/>
            <person name="Wei L."/>
        </authorList>
    </citation>
    <scope>NUCLEOTIDE SEQUENCE</scope>
    <source>
        <strain evidence="2">KEN1</strain>
        <tissue evidence="2">Leaf</tissue>
    </source>
</reference>
<organism evidence="2">
    <name type="scientific">Sesamum latifolium</name>
    <dbReference type="NCBI Taxonomy" id="2727402"/>
    <lineage>
        <taxon>Eukaryota</taxon>
        <taxon>Viridiplantae</taxon>
        <taxon>Streptophyta</taxon>
        <taxon>Embryophyta</taxon>
        <taxon>Tracheophyta</taxon>
        <taxon>Spermatophyta</taxon>
        <taxon>Magnoliopsida</taxon>
        <taxon>eudicotyledons</taxon>
        <taxon>Gunneridae</taxon>
        <taxon>Pentapetalae</taxon>
        <taxon>asterids</taxon>
        <taxon>lamiids</taxon>
        <taxon>Lamiales</taxon>
        <taxon>Pedaliaceae</taxon>
        <taxon>Sesamum</taxon>
    </lineage>
</organism>
<dbReference type="PANTHER" id="PTHR11439">
    <property type="entry name" value="GAG-POL-RELATED RETROTRANSPOSON"/>
    <property type="match status" value="1"/>
</dbReference>
<dbReference type="PANTHER" id="PTHR11439:SF470">
    <property type="entry name" value="CYSTEINE-RICH RLK (RECEPTOR-LIKE PROTEIN KINASE) 8"/>
    <property type="match status" value="1"/>
</dbReference>
<name>A0AAW2VD61_9LAMI</name>
<evidence type="ECO:0000313" key="2">
    <source>
        <dbReference type="EMBL" id="KAL0427168.1"/>
    </source>
</evidence>
<gene>
    <name evidence="2" type="ORF">Slati_2891600</name>
</gene>
<protein>
    <submittedName>
        <fullName evidence="2">Retrovirus-related Pol polyprotein from transposon RE1</fullName>
    </submittedName>
</protein>
<feature type="domain" description="Reverse transcriptase Ty1/copia-type" evidence="1">
    <location>
        <begin position="183"/>
        <end position="226"/>
    </location>
</feature>
<accession>A0AAW2VD61</accession>
<dbReference type="AlphaFoldDB" id="A0AAW2VD61"/>
<dbReference type="EMBL" id="JACGWN010000010">
    <property type="protein sequence ID" value="KAL0427168.1"/>
    <property type="molecule type" value="Genomic_DNA"/>
</dbReference>
<reference evidence="2" key="2">
    <citation type="journal article" date="2024" name="Plant">
        <title>Genomic evolution and insights into agronomic trait innovations of Sesamum species.</title>
        <authorList>
            <person name="Miao H."/>
            <person name="Wang L."/>
            <person name="Qu L."/>
            <person name="Liu H."/>
            <person name="Sun Y."/>
            <person name="Le M."/>
            <person name="Wang Q."/>
            <person name="Wei S."/>
            <person name="Zheng Y."/>
            <person name="Lin W."/>
            <person name="Duan Y."/>
            <person name="Cao H."/>
            <person name="Xiong S."/>
            <person name="Wang X."/>
            <person name="Wei L."/>
            <person name="Li C."/>
            <person name="Ma Q."/>
            <person name="Ju M."/>
            <person name="Zhao R."/>
            <person name="Li G."/>
            <person name="Mu C."/>
            <person name="Tian Q."/>
            <person name="Mei H."/>
            <person name="Zhang T."/>
            <person name="Gao T."/>
            <person name="Zhang H."/>
        </authorList>
    </citation>
    <scope>NUCLEOTIDE SEQUENCE</scope>
    <source>
        <strain evidence="2">KEN1</strain>
    </source>
</reference>
<sequence length="340" mass="38350">MHFLGYPSSQKGYRLFNLILSRISYLEMSFFMNVFPYSSHTSGSSSCPLPVIPVDEDCPSIPYASPNPSSMADADMSSLPSSLFPSPPPLVPVQPTRKSTRFTSKPPWLKDFEPHHYKQAVLRAEWVEAMHQELLALEKNDTWEVVPLPPGKTAIGCKWVYKLKLKDDAVTFVYSWPLLRPFWPLQQLDINNAFLHGFLDEEIFMRPPEGYSVAPGMVCRLKRSLYDAGLLEAKSVTTPFPLGLKLSQGLVLSCLIQSHIGAWWALLYLGFTRPDISYCVQQLSQFIHHPCEAHWRAALHVVRYLKGSPTTGLFFPSSSSFQLRAFCDADWASCSDSVVL</sequence>